<dbReference type="GO" id="GO:0005634">
    <property type="term" value="C:nucleus"/>
    <property type="evidence" value="ECO:0007669"/>
    <property type="project" value="UniProtKB-SubCell"/>
</dbReference>
<gene>
    <name evidence="9" type="ORF">EX30DRAFT_355501</name>
</gene>
<keyword evidence="4" id="KW-0378">Hydrolase</keyword>
<reference evidence="9 10" key="1">
    <citation type="submission" date="2019-04" db="EMBL/GenBank/DDBJ databases">
        <title>Comparative genomics and transcriptomics to analyze fruiting body development in filamentous ascomycetes.</title>
        <authorList>
            <consortium name="DOE Joint Genome Institute"/>
            <person name="Lutkenhaus R."/>
            <person name="Traeger S."/>
            <person name="Breuer J."/>
            <person name="Kuo A."/>
            <person name="Lipzen A."/>
            <person name="Pangilinan J."/>
            <person name="Dilworth D."/>
            <person name="Sandor L."/>
            <person name="Poggeler S."/>
            <person name="Barry K."/>
            <person name="Grigoriev I.V."/>
            <person name="Nowrousian M."/>
        </authorList>
    </citation>
    <scope>NUCLEOTIDE SEQUENCE [LARGE SCALE GENOMIC DNA]</scope>
    <source>
        <strain evidence="9 10">CBS 389.68</strain>
    </source>
</reference>
<dbReference type="PANTHER" id="PTHR12801:SF115">
    <property type="entry name" value="FI18136P1-RELATED"/>
    <property type="match status" value="1"/>
</dbReference>
<evidence type="ECO:0000313" key="9">
    <source>
        <dbReference type="EMBL" id="TGZ80066.1"/>
    </source>
</evidence>
<dbReference type="CDD" id="cd06145">
    <property type="entry name" value="REX1_like"/>
    <property type="match status" value="1"/>
</dbReference>
<dbReference type="FunCoup" id="A0A4S2MUA5">
    <property type="interactions" value="216"/>
</dbReference>
<protein>
    <recommendedName>
        <fullName evidence="8">Exonuclease domain-containing protein</fullName>
    </recommendedName>
</protein>
<dbReference type="SUPFAM" id="SSF53098">
    <property type="entry name" value="Ribonuclease H-like"/>
    <property type="match status" value="1"/>
</dbReference>
<keyword evidence="6" id="KW-0539">Nucleus</keyword>
<evidence type="ECO:0000259" key="8">
    <source>
        <dbReference type="SMART" id="SM00479"/>
    </source>
</evidence>
<dbReference type="GO" id="GO:0004527">
    <property type="term" value="F:exonuclease activity"/>
    <property type="evidence" value="ECO:0007669"/>
    <property type="project" value="UniProtKB-KW"/>
</dbReference>
<proteinExistence type="inferred from homology"/>
<dbReference type="SMART" id="SM00479">
    <property type="entry name" value="EXOIII"/>
    <property type="match status" value="1"/>
</dbReference>
<dbReference type="EMBL" id="ML220127">
    <property type="protein sequence ID" value="TGZ80066.1"/>
    <property type="molecule type" value="Genomic_DNA"/>
</dbReference>
<evidence type="ECO:0000256" key="6">
    <source>
        <dbReference type="ARBA" id="ARBA00023242"/>
    </source>
</evidence>
<evidence type="ECO:0000256" key="5">
    <source>
        <dbReference type="ARBA" id="ARBA00022839"/>
    </source>
</evidence>
<keyword evidence="10" id="KW-1185">Reference proteome</keyword>
<dbReference type="FunFam" id="3.30.420.10:FF:000019">
    <property type="entry name" value="RNA exonuclease NEF-sp"/>
    <property type="match status" value="1"/>
</dbReference>
<dbReference type="Proteomes" id="UP000298138">
    <property type="component" value="Unassembled WGS sequence"/>
</dbReference>
<organism evidence="9 10">
    <name type="scientific">Ascodesmis nigricans</name>
    <dbReference type="NCBI Taxonomy" id="341454"/>
    <lineage>
        <taxon>Eukaryota</taxon>
        <taxon>Fungi</taxon>
        <taxon>Dikarya</taxon>
        <taxon>Ascomycota</taxon>
        <taxon>Pezizomycotina</taxon>
        <taxon>Pezizomycetes</taxon>
        <taxon>Pezizales</taxon>
        <taxon>Ascodesmidaceae</taxon>
        <taxon>Ascodesmis</taxon>
    </lineage>
</organism>
<comment type="subcellular location">
    <subcellularLocation>
        <location evidence="1">Nucleus</location>
    </subcellularLocation>
</comment>
<comment type="similarity">
    <text evidence="2">Belongs to the REXO1/REXO3 family.</text>
</comment>
<dbReference type="InterPro" id="IPR034922">
    <property type="entry name" value="REX1-like_exo"/>
</dbReference>
<evidence type="ECO:0000256" key="4">
    <source>
        <dbReference type="ARBA" id="ARBA00022801"/>
    </source>
</evidence>
<dbReference type="InterPro" id="IPR036397">
    <property type="entry name" value="RNaseH_sf"/>
</dbReference>
<dbReference type="Pfam" id="PF00929">
    <property type="entry name" value="RNase_T"/>
    <property type="match status" value="1"/>
</dbReference>
<dbReference type="AlphaFoldDB" id="A0A4S2MUA5"/>
<evidence type="ECO:0000256" key="1">
    <source>
        <dbReference type="ARBA" id="ARBA00004123"/>
    </source>
</evidence>
<dbReference type="GO" id="GO:0003676">
    <property type="term" value="F:nucleic acid binding"/>
    <property type="evidence" value="ECO:0007669"/>
    <property type="project" value="InterPro"/>
</dbReference>
<dbReference type="OrthoDB" id="206335at2759"/>
<keyword evidence="3" id="KW-0540">Nuclease</keyword>
<evidence type="ECO:0000256" key="7">
    <source>
        <dbReference type="SAM" id="MobiDB-lite"/>
    </source>
</evidence>
<accession>A0A4S2MUA5</accession>
<dbReference type="Gene3D" id="3.30.420.10">
    <property type="entry name" value="Ribonuclease H-like superfamily/Ribonuclease H"/>
    <property type="match status" value="1"/>
</dbReference>
<feature type="region of interest" description="Disordered" evidence="7">
    <location>
        <begin position="59"/>
        <end position="78"/>
    </location>
</feature>
<name>A0A4S2MUA5_9PEZI</name>
<dbReference type="InterPro" id="IPR013520">
    <property type="entry name" value="Ribonucl_H"/>
</dbReference>
<dbReference type="InParanoid" id="A0A4S2MUA5"/>
<dbReference type="PANTHER" id="PTHR12801">
    <property type="entry name" value="RNA EXONUCLEASE REXO1 / RECO3 FAMILY MEMBER-RELATED"/>
    <property type="match status" value="1"/>
</dbReference>
<evidence type="ECO:0000256" key="3">
    <source>
        <dbReference type="ARBA" id="ARBA00022722"/>
    </source>
</evidence>
<dbReference type="InterPro" id="IPR047021">
    <property type="entry name" value="REXO1/3/4-like"/>
</dbReference>
<evidence type="ECO:0000313" key="10">
    <source>
        <dbReference type="Proteomes" id="UP000298138"/>
    </source>
</evidence>
<feature type="domain" description="Exonuclease" evidence="8">
    <location>
        <begin position="298"/>
        <end position="460"/>
    </location>
</feature>
<dbReference type="STRING" id="341454.A0A4S2MUA5"/>
<evidence type="ECO:0000256" key="2">
    <source>
        <dbReference type="ARBA" id="ARBA00006357"/>
    </source>
</evidence>
<keyword evidence="5" id="KW-0269">Exonuclease</keyword>
<sequence>MNISPSLLPPLPEIHVSSIKLTSDAPITTSSTHTTTLTTTSAFRNDTGPTTVATAGDTEEWQTVKKSKKQKQAKGTQNYPEFAVSPQKLKRQIGVGDLQGLVLWLMADGAAPQWLLTRHKPLIRRMVVMMVPGLTPDMFDGSLFGDGKPLDASTEDLDYFPQTLEKQKLPECVADMADMFKYVWPVKAAGDDRHNRLHSPVNSFLQAPLPKGLDPATKAGTKKLRVTELLMTIDELIENEYVLHSSQIQQWRQQLQLPETEEAGEVTEKLRIEGWVETDLSKGNGQENEAGSQTEGKTIYCIDCEMCKTGEKQFELTRLSIVDWDGNAVYDKLVKPANPIIDYVTAYSGITEEMLAPVTTTLQDVQHDLLALFNADTILVGQSLNSDLDALRFSHPHIIDTSIIYHHARGPPYKASLKTLTQRFLRREIQNAGHEIGHDSIEDARACLDLLKLKLAKGKSFGTADEMKETIFKRIQRPGNGPLRKSAIVDVGDPGKWLGAAATTALSCRDDDEIVAVMKRCVNGDDTRALPPHDFVYGRLKSLEAVRRFSDQDAQGGKMDLDAPLPELRTDPPKDVLRDSVTETVKRVKDVYDSLPPCTAFVVFSGIGDPRGWKRLDMIQKRWREEYKVKKWDELSVQWSDTEESLLKRELRRARNGVGFLVVK</sequence>
<dbReference type="InterPro" id="IPR012337">
    <property type="entry name" value="RNaseH-like_sf"/>
</dbReference>